<keyword evidence="2" id="KW-0812">Transmembrane</keyword>
<proteinExistence type="predicted"/>
<dbReference type="Pfam" id="PF10086">
    <property type="entry name" value="YhfC"/>
    <property type="match status" value="1"/>
</dbReference>
<feature type="compositionally biased region" description="Basic and acidic residues" evidence="1">
    <location>
        <begin position="285"/>
        <end position="306"/>
    </location>
</feature>
<dbReference type="EMBL" id="HBHT01011917">
    <property type="protein sequence ID" value="CAD9956813.1"/>
    <property type="molecule type" value="Transcribed_RNA"/>
</dbReference>
<organism evidence="3">
    <name type="scientific">Entomoneis paludosa</name>
    <dbReference type="NCBI Taxonomy" id="265537"/>
    <lineage>
        <taxon>Eukaryota</taxon>
        <taxon>Sar</taxon>
        <taxon>Stramenopiles</taxon>
        <taxon>Ochrophyta</taxon>
        <taxon>Bacillariophyta</taxon>
        <taxon>Bacillariophyceae</taxon>
        <taxon>Bacillariophycidae</taxon>
        <taxon>Entomoneidaceae</taxon>
        <taxon>Entomoneis</taxon>
    </lineage>
</organism>
<gene>
    <name evidence="3" type="ORF">APAL1065_LOCUS7997</name>
</gene>
<evidence type="ECO:0000256" key="2">
    <source>
        <dbReference type="SAM" id="Phobius"/>
    </source>
</evidence>
<name>A0A7S2Y7E8_9STRA</name>
<keyword evidence="2" id="KW-0472">Membrane</keyword>
<evidence type="ECO:0008006" key="4">
    <source>
        <dbReference type="Google" id="ProtNLM"/>
    </source>
</evidence>
<protein>
    <recommendedName>
        <fullName evidence="4">YhfC family intramembrane metalloprotease</fullName>
    </recommendedName>
</protein>
<dbReference type="InterPro" id="IPR011397">
    <property type="entry name" value="YhfC"/>
</dbReference>
<feature type="transmembrane region" description="Helical" evidence="2">
    <location>
        <begin position="50"/>
        <end position="74"/>
    </location>
</feature>
<feature type="transmembrane region" description="Helical" evidence="2">
    <location>
        <begin position="86"/>
        <end position="106"/>
    </location>
</feature>
<accession>A0A7S2Y7E8</accession>
<reference evidence="3" key="1">
    <citation type="submission" date="2021-01" db="EMBL/GenBank/DDBJ databases">
        <authorList>
            <person name="Corre E."/>
            <person name="Pelletier E."/>
            <person name="Niang G."/>
            <person name="Scheremetjew M."/>
            <person name="Finn R."/>
            <person name="Kale V."/>
            <person name="Holt S."/>
            <person name="Cochrane G."/>
            <person name="Meng A."/>
            <person name="Brown T."/>
            <person name="Cohen L."/>
        </authorList>
    </citation>
    <scope>NUCLEOTIDE SEQUENCE</scope>
    <source>
        <strain evidence="3">CCMP125</strain>
    </source>
</reference>
<sequence>MSSSALDIAVRAVAALIMVALPIAVAVVVRRWPSWNGSSPNQTSWKIFGMGALCFVVSQIIHVPLLYVIVFPLLKNGLGIDAKDVSLAGLDLVVLALVAGLMAGLCEEGSRWMFFRSLLKPQADSFPTILMFGTGHGGCEAILVGLSSLSALVTMYIYRHHLPDGLSPEDAATMEKQVQDYWAASNGVILMAPLERVFAMTLHMAMSLLVWRSFVVQTGRGLTLAILFHTSVDAVAVLVLRIGGVYITELLLGLIFFPLALLIVIHYGRKHTLIASFEAVPQDELSARETQTDVGESQERVNTEQE</sequence>
<feature type="transmembrane region" description="Helical" evidence="2">
    <location>
        <begin position="250"/>
        <end position="268"/>
    </location>
</feature>
<keyword evidence="2" id="KW-1133">Transmembrane helix</keyword>
<evidence type="ECO:0000313" key="3">
    <source>
        <dbReference type="EMBL" id="CAD9956813.1"/>
    </source>
</evidence>
<dbReference type="AlphaFoldDB" id="A0A7S2Y7E8"/>
<feature type="transmembrane region" description="Helical" evidence="2">
    <location>
        <begin position="12"/>
        <end position="29"/>
    </location>
</feature>
<feature type="region of interest" description="Disordered" evidence="1">
    <location>
        <begin position="284"/>
        <end position="306"/>
    </location>
</feature>
<evidence type="ECO:0000256" key="1">
    <source>
        <dbReference type="SAM" id="MobiDB-lite"/>
    </source>
</evidence>